<dbReference type="EMBL" id="BAAAFE010000003">
    <property type="protein sequence ID" value="GAA0862462.1"/>
    <property type="molecule type" value="Genomic_DNA"/>
</dbReference>
<organism evidence="2 3">
    <name type="scientific">Sphingopyxis soli</name>
    <dbReference type="NCBI Taxonomy" id="592051"/>
    <lineage>
        <taxon>Bacteria</taxon>
        <taxon>Pseudomonadati</taxon>
        <taxon>Pseudomonadota</taxon>
        <taxon>Alphaproteobacteria</taxon>
        <taxon>Sphingomonadales</taxon>
        <taxon>Sphingomonadaceae</taxon>
        <taxon>Sphingopyxis</taxon>
    </lineage>
</organism>
<comment type="caution">
    <text evidence="2">The sequence shown here is derived from an EMBL/GenBank/DDBJ whole genome shotgun (WGS) entry which is preliminary data.</text>
</comment>
<gene>
    <name evidence="2" type="ORF">GCM10009115_09220</name>
</gene>
<feature type="compositionally biased region" description="Acidic residues" evidence="1">
    <location>
        <begin position="44"/>
        <end position="56"/>
    </location>
</feature>
<feature type="compositionally biased region" description="Acidic residues" evidence="1">
    <location>
        <begin position="85"/>
        <end position="97"/>
    </location>
</feature>
<evidence type="ECO:0000256" key="1">
    <source>
        <dbReference type="SAM" id="MobiDB-lite"/>
    </source>
</evidence>
<evidence type="ECO:0000313" key="3">
    <source>
        <dbReference type="Proteomes" id="UP001500738"/>
    </source>
</evidence>
<dbReference type="Proteomes" id="UP001500738">
    <property type="component" value="Unassembled WGS sequence"/>
</dbReference>
<protein>
    <submittedName>
        <fullName evidence="2">Uncharacterized protein</fullName>
    </submittedName>
</protein>
<dbReference type="RefSeq" id="WP_215351180.1">
    <property type="nucleotide sequence ID" value="NZ_BAAAFE010000003.1"/>
</dbReference>
<name>A0ABN1LZP9_9SPHN</name>
<proteinExistence type="predicted"/>
<evidence type="ECO:0000313" key="2">
    <source>
        <dbReference type="EMBL" id="GAA0862462.1"/>
    </source>
</evidence>
<sequence>MSALTIRFGRGVSQLPADIALALIPSLPRPHLERLVQTLIDRMDEADGDTDLEPEETDHTGGEDDFSGSHHDGPGCPISDPGSGYDEDIEYNGDELERDVTPAGWFG</sequence>
<feature type="region of interest" description="Disordered" evidence="1">
    <location>
        <begin position="43"/>
        <end position="107"/>
    </location>
</feature>
<reference evidence="2 3" key="1">
    <citation type="journal article" date="2019" name="Int. J. Syst. Evol. Microbiol.">
        <title>The Global Catalogue of Microorganisms (GCM) 10K type strain sequencing project: providing services to taxonomists for standard genome sequencing and annotation.</title>
        <authorList>
            <consortium name="The Broad Institute Genomics Platform"/>
            <consortium name="The Broad Institute Genome Sequencing Center for Infectious Disease"/>
            <person name="Wu L."/>
            <person name="Ma J."/>
        </authorList>
    </citation>
    <scope>NUCLEOTIDE SEQUENCE [LARGE SCALE GENOMIC DNA]</scope>
    <source>
        <strain evidence="2 3">JCM 15910</strain>
    </source>
</reference>
<feature type="compositionally biased region" description="Basic and acidic residues" evidence="1">
    <location>
        <begin position="57"/>
        <end position="73"/>
    </location>
</feature>
<accession>A0ABN1LZP9</accession>
<keyword evidence="3" id="KW-1185">Reference proteome</keyword>